<name>A0A7M7KTI8_VARDE</name>
<dbReference type="EnsemblMetazoa" id="XM_022816017">
    <property type="protein sequence ID" value="XP_022671752"/>
    <property type="gene ID" value="LOC111254794"/>
</dbReference>
<feature type="compositionally biased region" description="Polar residues" evidence="1">
    <location>
        <begin position="246"/>
        <end position="259"/>
    </location>
</feature>
<evidence type="ECO:0000313" key="3">
    <source>
        <dbReference type="Proteomes" id="UP000594260"/>
    </source>
</evidence>
<dbReference type="KEGG" id="vde:111254794"/>
<protein>
    <submittedName>
        <fullName evidence="2">Uncharacterized protein</fullName>
    </submittedName>
</protein>
<evidence type="ECO:0000313" key="2">
    <source>
        <dbReference type="EnsemblMetazoa" id="XP_022671752"/>
    </source>
</evidence>
<accession>A0A7M7KTI8</accession>
<dbReference type="OrthoDB" id="10634855at2759"/>
<proteinExistence type="predicted"/>
<evidence type="ECO:0000256" key="1">
    <source>
        <dbReference type="SAM" id="MobiDB-lite"/>
    </source>
</evidence>
<keyword evidence="3" id="KW-1185">Reference proteome</keyword>
<sequence>MRALPVIAIGALTVALVADNIDGFLLKKKSLKSMKMVKKGAKKGYDSRYGHHHHHHHHIPANHALHVSHASHHMADFHHGGEVEIHEMDLAHADDFMHMIQQHEVHHARPPMMMMGPMAPITMGIMMPTRGETIGNTGKAETGMIMPVIMTPVTNPAMMASLMRPAMIMDMMKTMTGNGHESKNNEPMSASIKMPPEMRSSLVSMNPMMAMASERLASTIRLPMSHPRAMHRPRNIFPMKRRRSMNQHSQALRTSPPGS</sequence>
<reference evidence="2" key="1">
    <citation type="submission" date="2021-01" db="UniProtKB">
        <authorList>
            <consortium name="EnsemblMetazoa"/>
        </authorList>
    </citation>
    <scope>IDENTIFICATION</scope>
</reference>
<organism evidence="2 3">
    <name type="scientific">Varroa destructor</name>
    <name type="common">Honeybee mite</name>
    <dbReference type="NCBI Taxonomy" id="109461"/>
    <lineage>
        <taxon>Eukaryota</taxon>
        <taxon>Metazoa</taxon>
        <taxon>Ecdysozoa</taxon>
        <taxon>Arthropoda</taxon>
        <taxon>Chelicerata</taxon>
        <taxon>Arachnida</taxon>
        <taxon>Acari</taxon>
        <taxon>Parasitiformes</taxon>
        <taxon>Mesostigmata</taxon>
        <taxon>Gamasina</taxon>
        <taxon>Dermanyssoidea</taxon>
        <taxon>Varroidae</taxon>
        <taxon>Varroa</taxon>
    </lineage>
</organism>
<dbReference type="RefSeq" id="XP_022671752.1">
    <property type="nucleotide sequence ID" value="XM_022816017.1"/>
</dbReference>
<dbReference type="AlphaFoldDB" id="A0A7M7KTI8"/>
<dbReference type="InParanoid" id="A0A7M7KTI8"/>
<feature type="region of interest" description="Disordered" evidence="1">
    <location>
        <begin position="238"/>
        <end position="259"/>
    </location>
</feature>
<dbReference type="GeneID" id="111254794"/>
<dbReference type="Proteomes" id="UP000594260">
    <property type="component" value="Unplaced"/>
</dbReference>